<evidence type="ECO:0000313" key="2">
    <source>
        <dbReference type="EMBL" id="KAH3886101.1"/>
    </source>
</evidence>
<gene>
    <name evidence="2" type="ORF">DPMN_010102</name>
</gene>
<evidence type="ECO:0000256" key="1">
    <source>
        <dbReference type="SAM" id="MobiDB-lite"/>
    </source>
</evidence>
<comment type="caution">
    <text evidence="2">The sequence shown here is derived from an EMBL/GenBank/DDBJ whole genome shotgun (WGS) entry which is preliminary data.</text>
</comment>
<feature type="compositionally biased region" description="Acidic residues" evidence="1">
    <location>
        <begin position="79"/>
        <end position="92"/>
    </location>
</feature>
<keyword evidence="3" id="KW-1185">Reference proteome</keyword>
<accession>A0A9D4N0W6</accession>
<sequence>MVWGRRPGGFSKRILLVLDAFWCHRFPALLRLLKEEYMTTWTIIPGDTPTDEEDATEVFYYKETPTRMTNEEMRKFFDSDNDTDDEDFEGFDASDINRRPL</sequence>
<reference evidence="2" key="2">
    <citation type="submission" date="2020-11" db="EMBL/GenBank/DDBJ databases">
        <authorList>
            <person name="McCartney M.A."/>
            <person name="Auch B."/>
            <person name="Kono T."/>
            <person name="Mallez S."/>
            <person name="Becker A."/>
            <person name="Gohl D.M."/>
            <person name="Silverstein K.A.T."/>
            <person name="Koren S."/>
            <person name="Bechman K.B."/>
            <person name="Herman A."/>
            <person name="Abrahante J.E."/>
            <person name="Garbe J."/>
        </authorList>
    </citation>
    <scope>NUCLEOTIDE SEQUENCE</scope>
    <source>
        <strain evidence="2">Duluth1</strain>
        <tissue evidence="2">Whole animal</tissue>
    </source>
</reference>
<dbReference type="Proteomes" id="UP000828390">
    <property type="component" value="Unassembled WGS sequence"/>
</dbReference>
<dbReference type="AlphaFoldDB" id="A0A9D4N0W6"/>
<name>A0A9D4N0W6_DREPO</name>
<organism evidence="2 3">
    <name type="scientific">Dreissena polymorpha</name>
    <name type="common">Zebra mussel</name>
    <name type="synonym">Mytilus polymorpha</name>
    <dbReference type="NCBI Taxonomy" id="45954"/>
    <lineage>
        <taxon>Eukaryota</taxon>
        <taxon>Metazoa</taxon>
        <taxon>Spiralia</taxon>
        <taxon>Lophotrochozoa</taxon>
        <taxon>Mollusca</taxon>
        <taxon>Bivalvia</taxon>
        <taxon>Autobranchia</taxon>
        <taxon>Heteroconchia</taxon>
        <taxon>Euheterodonta</taxon>
        <taxon>Imparidentia</taxon>
        <taxon>Neoheterodontei</taxon>
        <taxon>Myida</taxon>
        <taxon>Dreissenoidea</taxon>
        <taxon>Dreissenidae</taxon>
        <taxon>Dreissena</taxon>
    </lineage>
</organism>
<dbReference type="EMBL" id="JAIWYP010000001">
    <property type="protein sequence ID" value="KAH3886101.1"/>
    <property type="molecule type" value="Genomic_DNA"/>
</dbReference>
<evidence type="ECO:0000313" key="3">
    <source>
        <dbReference type="Proteomes" id="UP000828390"/>
    </source>
</evidence>
<reference evidence="2" key="1">
    <citation type="journal article" date="2019" name="bioRxiv">
        <title>The Genome of the Zebra Mussel, Dreissena polymorpha: A Resource for Invasive Species Research.</title>
        <authorList>
            <person name="McCartney M.A."/>
            <person name="Auch B."/>
            <person name="Kono T."/>
            <person name="Mallez S."/>
            <person name="Zhang Y."/>
            <person name="Obille A."/>
            <person name="Becker A."/>
            <person name="Abrahante J.E."/>
            <person name="Garbe J."/>
            <person name="Badalamenti J.P."/>
            <person name="Herman A."/>
            <person name="Mangelson H."/>
            <person name="Liachko I."/>
            <person name="Sullivan S."/>
            <person name="Sone E.D."/>
            <person name="Koren S."/>
            <person name="Silverstein K.A.T."/>
            <person name="Beckman K.B."/>
            <person name="Gohl D.M."/>
        </authorList>
    </citation>
    <scope>NUCLEOTIDE SEQUENCE</scope>
    <source>
        <strain evidence="2">Duluth1</strain>
        <tissue evidence="2">Whole animal</tissue>
    </source>
</reference>
<protein>
    <submittedName>
        <fullName evidence="2">Uncharacterized protein</fullName>
    </submittedName>
</protein>
<feature type="region of interest" description="Disordered" evidence="1">
    <location>
        <begin position="76"/>
        <end position="101"/>
    </location>
</feature>
<proteinExistence type="predicted"/>